<feature type="transmembrane region" description="Helical" evidence="1">
    <location>
        <begin position="120"/>
        <end position="138"/>
    </location>
</feature>
<dbReference type="OrthoDB" id="1118393at2"/>
<evidence type="ECO:0000256" key="1">
    <source>
        <dbReference type="SAM" id="Phobius"/>
    </source>
</evidence>
<name>A0A1M6CRT7_9FLAO</name>
<dbReference type="InterPro" id="IPR046947">
    <property type="entry name" value="LytR-like"/>
</dbReference>
<evidence type="ECO:0000259" key="2">
    <source>
        <dbReference type="PROSITE" id="PS50930"/>
    </source>
</evidence>
<evidence type="ECO:0000313" key="3">
    <source>
        <dbReference type="EMBL" id="SHI63448.1"/>
    </source>
</evidence>
<keyword evidence="1" id="KW-0812">Transmembrane</keyword>
<reference evidence="3 4" key="1">
    <citation type="submission" date="2016-11" db="EMBL/GenBank/DDBJ databases">
        <authorList>
            <person name="Jaros S."/>
            <person name="Januszkiewicz K."/>
            <person name="Wedrychowicz H."/>
        </authorList>
    </citation>
    <scope>NUCLEOTIDE SEQUENCE [LARGE SCALE GENOMIC DNA]</scope>
    <source>
        <strain evidence="3 4">CGMCC 1.8863</strain>
    </source>
</reference>
<keyword evidence="4" id="KW-1185">Reference proteome</keyword>
<feature type="domain" description="HTH LytTR-type" evidence="2">
    <location>
        <begin position="166"/>
        <end position="275"/>
    </location>
</feature>
<dbReference type="PANTHER" id="PTHR37299:SF1">
    <property type="entry name" value="STAGE 0 SPORULATION PROTEIN A HOMOLOG"/>
    <property type="match status" value="1"/>
</dbReference>
<dbReference type="AlphaFoldDB" id="A0A1M6CRT7"/>
<dbReference type="Gene3D" id="2.40.50.1020">
    <property type="entry name" value="LytTr DNA-binding domain"/>
    <property type="match status" value="1"/>
</dbReference>
<dbReference type="EMBL" id="FQYX01000004">
    <property type="protein sequence ID" value="SHI63448.1"/>
    <property type="molecule type" value="Genomic_DNA"/>
</dbReference>
<sequence length="279" mass="32536">MTNVFRQDVRFLDTSKNRLLLVGFISVYSLLFITIYDPFDLDEWGKSYYHQFVLIGAAIILFSQFVLRPLIKLHHLKIYSLILWSVLEVVFITISIFIIYNPLYMSLEEKVYEFYNTFKQVGLIIGVPYILFFWYMQLMQKLAYYKKEQQNPAPPLIDKANELLTITGENEKVVLAIKYHQLVYVKAAGNYLEIFYLKGEKLTMELVRASLKELQGKLKDASIVRTHRSYIVNVQHITSCKKTRKGFALSVQNATEESIPVSLGYKDDFEKALSLKVTH</sequence>
<dbReference type="RefSeq" id="WP_143150454.1">
    <property type="nucleotide sequence ID" value="NZ_FQYX01000004.1"/>
</dbReference>
<evidence type="ECO:0000313" key="4">
    <source>
        <dbReference type="Proteomes" id="UP000184231"/>
    </source>
</evidence>
<dbReference type="GO" id="GO:0000156">
    <property type="term" value="F:phosphorelay response regulator activity"/>
    <property type="evidence" value="ECO:0007669"/>
    <property type="project" value="InterPro"/>
</dbReference>
<keyword evidence="1" id="KW-1133">Transmembrane helix</keyword>
<dbReference type="SMART" id="SM00850">
    <property type="entry name" value="LytTR"/>
    <property type="match status" value="1"/>
</dbReference>
<accession>A0A1M6CRT7</accession>
<proteinExistence type="predicted"/>
<dbReference type="InterPro" id="IPR007492">
    <property type="entry name" value="LytTR_DNA-bd_dom"/>
</dbReference>
<feature type="transmembrane region" description="Helical" evidence="1">
    <location>
        <begin position="48"/>
        <end position="67"/>
    </location>
</feature>
<feature type="transmembrane region" description="Helical" evidence="1">
    <location>
        <begin position="79"/>
        <end position="100"/>
    </location>
</feature>
<dbReference type="STRING" id="558155.SAMN04487911_10425"/>
<protein>
    <submittedName>
        <fullName evidence="3">Transcriptional regulator, LytTR family</fullName>
    </submittedName>
</protein>
<organism evidence="3 4">
    <name type="scientific">Arenibacter nanhaiticus</name>
    <dbReference type="NCBI Taxonomy" id="558155"/>
    <lineage>
        <taxon>Bacteria</taxon>
        <taxon>Pseudomonadati</taxon>
        <taxon>Bacteroidota</taxon>
        <taxon>Flavobacteriia</taxon>
        <taxon>Flavobacteriales</taxon>
        <taxon>Flavobacteriaceae</taxon>
        <taxon>Arenibacter</taxon>
    </lineage>
</organism>
<dbReference type="Proteomes" id="UP000184231">
    <property type="component" value="Unassembled WGS sequence"/>
</dbReference>
<keyword evidence="1" id="KW-0472">Membrane</keyword>
<dbReference type="PROSITE" id="PS50930">
    <property type="entry name" value="HTH_LYTTR"/>
    <property type="match status" value="1"/>
</dbReference>
<dbReference type="GO" id="GO:0003677">
    <property type="term" value="F:DNA binding"/>
    <property type="evidence" value="ECO:0007669"/>
    <property type="project" value="InterPro"/>
</dbReference>
<feature type="transmembrane region" description="Helical" evidence="1">
    <location>
        <begin position="19"/>
        <end position="36"/>
    </location>
</feature>
<dbReference type="PANTHER" id="PTHR37299">
    <property type="entry name" value="TRANSCRIPTIONAL REGULATOR-RELATED"/>
    <property type="match status" value="1"/>
</dbReference>
<gene>
    <name evidence="3" type="ORF">SAMN04487911_10425</name>
</gene>
<dbReference type="Pfam" id="PF04397">
    <property type="entry name" value="LytTR"/>
    <property type="match status" value="1"/>
</dbReference>